<dbReference type="AlphaFoldDB" id="A0A2T4UEK8"/>
<comment type="caution">
    <text evidence="2">The sequence shown here is derived from an EMBL/GenBank/DDBJ whole genome shotgun (WGS) entry which is preliminary data.</text>
</comment>
<keyword evidence="3" id="KW-1185">Reference proteome</keyword>
<evidence type="ECO:0000313" key="2">
    <source>
        <dbReference type="EMBL" id="PTL56221.1"/>
    </source>
</evidence>
<evidence type="ECO:0000313" key="3">
    <source>
        <dbReference type="Proteomes" id="UP000240739"/>
    </source>
</evidence>
<feature type="domain" description="FAD dependent oxidoreductase" evidence="1">
    <location>
        <begin position="20"/>
        <end position="61"/>
    </location>
</feature>
<proteinExistence type="predicted"/>
<sequence length="398" mass="44307">MPVRATKRGDDRTPLGGEYDVLVCGASFAGLATARELSGSGARVLLIDRYEIGEKQTSACAAPTEWLENLGLTGAIRQTFDDLVIHRARAFGGRDTTKTYRWHLPWSFSTFDYREICDLLKAQSPDVPFETAKVEGRTGETVHTDRGDLTAPLIVDSLGWPRYLSESGQRVTPPNARVSRGLEVHPPGSDEDLELWLDPKYVEAGYAWNFPAGDELRIGVGSFDPHKHVKRQTVELAQELEKPADRWQGNWIPHQMRAPTDGIVFFAGDSAGHCFPVTAEGIRPALYFGLAAGRELRKVVEGRQTRAQALDRYAAFCDEHLWAFRWLLRTQHLVGRTNRYPILDTVLDVMDRDRVIHWAFNHYLDIAPPSYALEGPHGDRFVTPLGSAPAAPPVVAAA</sequence>
<protein>
    <submittedName>
        <fullName evidence="2">Monooxygenase</fullName>
    </submittedName>
</protein>
<gene>
    <name evidence="2" type="ORF">C7Y72_14650</name>
</gene>
<dbReference type="Proteomes" id="UP000240739">
    <property type="component" value="Unassembled WGS sequence"/>
</dbReference>
<dbReference type="InterPro" id="IPR006076">
    <property type="entry name" value="FAD-dep_OxRdtase"/>
</dbReference>
<organism evidence="2 3">
    <name type="scientific">Paraconexibacter algicola</name>
    <dbReference type="NCBI Taxonomy" id="2133960"/>
    <lineage>
        <taxon>Bacteria</taxon>
        <taxon>Bacillati</taxon>
        <taxon>Actinomycetota</taxon>
        <taxon>Thermoleophilia</taxon>
        <taxon>Solirubrobacterales</taxon>
        <taxon>Paraconexibacteraceae</taxon>
        <taxon>Paraconexibacter</taxon>
    </lineage>
</organism>
<dbReference type="RefSeq" id="WP_107569940.1">
    <property type="nucleotide sequence ID" value="NZ_PYYB01000002.1"/>
</dbReference>
<keyword evidence="2" id="KW-0560">Oxidoreductase</keyword>
<name>A0A2T4UEK8_9ACTN</name>
<dbReference type="SUPFAM" id="SSF51905">
    <property type="entry name" value="FAD/NAD(P)-binding domain"/>
    <property type="match status" value="1"/>
</dbReference>
<dbReference type="PANTHER" id="PTHR42685:SF22">
    <property type="entry name" value="CONDITIONED MEDIUM FACTOR RECEPTOR 1"/>
    <property type="match status" value="1"/>
</dbReference>
<dbReference type="PANTHER" id="PTHR42685">
    <property type="entry name" value="GERANYLGERANYL DIPHOSPHATE REDUCTASE"/>
    <property type="match status" value="1"/>
</dbReference>
<keyword evidence="2" id="KW-0503">Monooxygenase</keyword>
<evidence type="ECO:0000259" key="1">
    <source>
        <dbReference type="Pfam" id="PF01266"/>
    </source>
</evidence>
<dbReference type="OrthoDB" id="9795712at2"/>
<dbReference type="Pfam" id="PF01266">
    <property type="entry name" value="DAO"/>
    <property type="match status" value="1"/>
</dbReference>
<dbReference type="EMBL" id="PYYB01000002">
    <property type="protein sequence ID" value="PTL56221.1"/>
    <property type="molecule type" value="Genomic_DNA"/>
</dbReference>
<dbReference type="PRINTS" id="PR00420">
    <property type="entry name" value="RNGMNOXGNASE"/>
</dbReference>
<accession>A0A2T4UEK8</accession>
<dbReference type="GO" id="GO:0004497">
    <property type="term" value="F:monooxygenase activity"/>
    <property type="evidence" value="ECO:0007669"/>
    <property type="project" value="UniProtKB-KW"/>
</dbReference>
<dbReference type="Gene3D" id="3.50.50.60">
    <property type="entry name" value="FAD/NAD(P)-binding domain"/>
    <property type="match status" value="1"/>
</dbReference>
<reference evidence="2 3" key="1">
    <citation type="submission" date="2018-03" db="EMBL/GenBank/DDBJ databases">
        <title>Aquarubrobacter algicola gen. nov., sp. nov., a novel actinobacterium isolated from shallow eutrophic lake during the end of cyanobacterial harmful algal blooms.</title>
        <authorList>
            <person name="Chun S.J."/>
        </authorList>
    </citation>
    <scope>NUCLEOTIDE SEQUENCE [LARGE SCALE GENOMIC DNA]</scope>
    <source>
        <strain evidence="2 3">Seoho-28</strain>
    </source>
</reference>
<dbReference type="InterPro" id="IPR036188">
    <property type="entry name" value="FAD/NAD-bd_sf"/>
</dbReference>
<dbReference type="InterPro" id="IPR050407">
    <property type="entry name" value="Geranylgeranyl_reductase"/>
</dbReference>